<feature type="transmembrane region" description="Helical" evidence="5">
    <location>
        <begin position="7"/>
        <end position="29"/>
    </location>
</feature>
<feature type="transmembrane region" description="Helical" evidence="5">
    <location>
        <begin position="217"/>
        <end position="236"/>
    </location>
</feature>
<dbReference type="AlphaFoldDB" id="A0A220VE47"/>
<evidence type="ECO:0000256" key="1">
    <source>
        <dbReference type="ARBA" id="ARBA00004141"/>
    </source>
</evidence>
<keyword evidence="3 5" id="KW-1133">Transmembrane helix</keyword>
<feature type="transmembrane region" description="Helical" evidence="5">
    <location>
        <begin position="268"/>
        <end position="286"/>
    </location>
</feature>
<sequence>MINRKFQIFLFISVCIIWGTTWMAMKIAVLTVPPILATGLRFLIASPVLFFLAYIYKQPIFFPKGTGKWVIILSLAYFAIPFTLMIYGEKYISSGLGAIIFANMPIFVMLSSLLFLNMKLSKHQVFGLLLGIVSVSAILFRELNITGASYFIGIGSLILAVIIQAVIYVLVQKHCNQISVITYNTLPCLLASIFLIIVSLCFEHIEVSNFSESSVYAIIYLGIVASVGGIMAYFKLNSISTPFLASNCFLIFPVVALLIGAYVNHTTISGISVLLLIPLFIGVLLTKVEKEQITHFILRLKNKLKTNVNA</sequence>
<feature type="transmembrane region" description="Helical" evidence="5">
    <location>
        <begin position="149"/>
        <end position="171"/>
    </location>
</feature>
<feature type="domain" description="EamA" evidence="6">
    <location>
        <begin position="152"/>
        <end position="286"/>
    </location>
</feature>
<feature type="transmembrane region" description="Helical" evidence="5">
    <location>
        <begin position="125"/>
        <end position="143"/>
    </location>
</feature>
<dbReference type="InterPro" id="IPR050638">
    <property type="entry name" value="AA-Vitamin_Transporters"/>
</dbReference>
<keyword evidence="2 5" id="KW-0812">Transmembrane</keyword>
<protein>
    <submittedName>
        <fullName evidence="7">EamA family transporter</fullName>
    </submittedName>
</protein>
<organism evidence="7 8">
    <name type="scientific">Paraphotobacterium marinum</name>
    <dbReference type="NCBI Taxonomy" id="1755811"/>
    <lineage>
        <taxon>Bacteria</taxon>
        <taxon>Pseudomonadati</taxon>
        <taxon>Pseudomonadota</taxon>
        <taxon>Gammaproteobacteria</taxon>
        <taxon>Vibrionales</taxon>
        <taxon>Vibrionaceae</taxon>
        <taxon>Paraphotobacterium</taxon>
    </lineage>
</organism>
<feature type="transmembrane region" description="Helical" evidence="5">
    <location>
        <begin position="35"/>
        <end position="56"/>
    </location>
</feature>
<evidence type="ECO:0000256" key="3">
    <source>
        <dbReference type="ARBA" id="ARBA00022989"/>
    </source>
</evidence>
<evidence type="ECO:0000259" key="6">
    <source>
        <dbReference type="Pfam" id="PF00892"/>
    </source>
</evidence>
<feature type="transmembrane region" description="Helical" evidence="5">
    <location>
        <begin position="243"/>
        <end position="262"/>
    </location>
</feature>
<dbReference type="OrthoDB" id="20414at2"/>
<feature type="domain" description="EamA" evidence="6">
    <location>
        <begin position="7"/>
        <end position="139"/>
    </location>
</feature>
<dbReference type="GO" id="GO:0016020">
    <property type="term" value="C:membrane"/>
    <property type="evidence" value="ECO:0007669"/>
    <property type="project" value="UniProtKB-SubCell"/>
</dbReference>
<dbReference type="InterPro" id="IPR000620">
    <property type="entry name" value="EamA_dom"/>
</dbReference>
<evidence type="ECO:0000256" key="5">
    <source>
        <dbReference type="SAM" id="Phobius"/>
    </source>
</evidence>
<name>A0A220VE47_9GAMM</name>
<dbReference type="PANTHER" id="PTHR32322:SF14">
    <property type="entry name" value="PROTEIN PAGO"/>
    <property type="match status" value="1"/>
</dbReference>
<gene>
    <name evidence="7" type="ORF">CF386_06595</name>
</gene>
<proteinExistence type="predicted"/>
<keyword evidence="8" id="KW-1185">Reference proteome</keyword>
<reference evidence="7 8" key="1">
    <citation type="journal article" date="2016" name="Int. J. Syst. Evol. Microbiol.">
        <title>Paraphotobacterium marinum gen. nov., sp. nov., a member of the family Vibrionaceae, isolated from surface seawater.</title>
        <authorList>
            <person name="Huang Z."/>
            <person name="Dong C."/>
            <person name="Shao Z."/>
        </authorList>
    </citation>
    <scope>NUCLEOTIDE SEQUENCE [LARGE SCALE GENOMIC DNA]</scope>
    <source>
        <strain evidence="7 8">NSCS20N07D</strain>
    </source>
</reference>
<evidence type="ECO:0000256" key="2">
    <source>
        <dbReference type="ARBA" id="ARBA00022692"/>
    </source>
</evidence>
<dbReference type="InterPro" id="IPR037185">
    <property type="entry name" value="EmrE-like"/>
</dbReference>
<accession>A0A220VE47</accession>
<feature type="transmembrane region" description="Helical" evidence="5">
    <location>
        <begin position="94"/>
        <end position="116"/>
    </location>
</feature>
<feature type="transmembrane region" description="Helical" evidence="5">
    <location>
        <begin position="68"/>
        <end position="88"/>
    </location>
</feature>
<dbReference type="Pfam" id="PF00892">
    <property type="entry name" value="EamA"/>
    <property type="match status" value="2"/>
</dbReference>
<feature type="transmembrane region" description="Helical" evidence="5">
    <location>
        <begin position="183"/>
        <end position="205"/>
    </location>
</feature>
<evidence type="ECO:0000313" key="8">
    <source>
        <dbReference type="Proteomes" id="UP000242175"/>
    </source>
</evidence>
<evidence type="ECO:0000256" key="4">
    <source>
        <dbReference type="ARBA" id="ARBA00023136"/>
    </source>
</evidence>
<dbReference type="KEGG" id="pmai:CF386_06595"/>
<evidence type="ECO:0000313" key="7">
    <source>
        <dbReference type="EMBL" id="ASK78688.1"/>
    </source>
</evidence>
<dbReference type="SUPFAM" id="SSF103481">
    <property type="entry name" value="Multidrug resistance efflux transporter EmrE"/>
    <property type="match status" value="2"/>
</dbReference>
<dbReference type="RefSeq" id="WP_089073596.1">
    <property type="nucleotide sequence ID" value="NZ_CBCSAM010000001.1"/>
</dbReference>
<dbReference type="EMBL" id="CP022355">
    <property type="protein sequence ID" value="ASK78688.1"/>
    <property type="molecule type" value="Genomic_DNA"/>
</dbReference>
<dbReference type="PANTHER" id="PTHR32322">
    <property type="entry name" value="INNER MEMBRANE TRANSPORTER"/>
    <property type="match status" value="1"/>
</dbReference>
<comment type="subcellular location">
    <subcellularLocation>
        <location evidence="1">Membrane</location>
        <topology evidence="1">Multi-pass membrane protein</topology>
    </subcellularLocation>
</comment>
<keyword evidence="4 5" id="KW-0472">Membrane</keyword>
<dbReference type="Proteomes" id="UP000242175">
    <property type="component" value="Chromosome large"/>
</dbReference>